<evidence type="ECO:0000256" key="1">
    <source>
        <dbReference type="SAM" id="SignalP"/>
    </source>
</evidence>
<keyword evidence="3" id="KW-1185">Reference proteome</keyword>
<reference evidence="3" key="1">
    <citation type="journal article" date="2019" name="Int. J. Syst. Evol. Microbiol.">
        <title>The Global Catalogue of Microorganisms (GCM) 10K type strain sequencing project: providing services to taxonomists for standard genome sequencing and annotation.</title>
        <authorList>
            <consortium name="The Broad Institute Genomics Platform"/>
            <consortium name="The Broad Institute Genome Sequencing Center for Infectious Disease"/>
            <person name="Wu L."/>
            <person name="Ma J."/>
        </authorList>
    </citation>
    <scope>NUCLEOTIDE SEQUENCE [LARGE SCALE GENOMIC DNA]</scope>
    <source>
        <strain evidence="3">JCM 17917</strain>
    </source>
</reference>
<gene>
    <name evidence="2" type="ORF">GCM10023183_12020</name>
</gene>
<organism evidence="2 3">
    <name type="scientific">Nibribacter koreensis</name>
    <dbReference type="NCBI Taxonomy" id="1084519"/>
    <lineage>
        <taxon>Bacteria</taxon>
        <taxon>Pseudomonadati</taxon>
        <taxon>Bacteroidota</taxon>
        <taxon>Cytophagia</taxon>
        <taxon>Cytophagales</taxon>
        <taxon>Hymenobacteraceae</taxon>
        <taxon>Nibribacter</taxon>
    </lineage>
</organism>
<accession>A0ABP8FDH4</accession>
<evidence type="ECO:0008006" key="4">
    <source>
        <dbReference type="Google" id="ProtNLM"/>
    </source>
</evidence>
<keyword evidence="1" id="KW-0732">Signal</keyword>
<feature type="signal peptide" evidence="1">
    <location>
        <begin position="1"/>
        <end position="26"/>
    </location>
</feature>
<protein>
    <recommendedName>
        <fullName evidence="4">YD repeat-containing protein</fullName>
    </recommendedName>
</protein>
<sequence length="268" mass="30809">MIKHYLFRVGRACLFLPLFCTLLLTGCEDPTQPENDGPKKLVVKTARTGDEPTREYVFDRLGNLTKVVTQGDTTSWKVEYFYDAQGRFYRQKEGAYTFTGEYNAQNQLVKHLANFSIGGVSEDNFYLHTYNAQGQLQETTYHSPTDPTYVLYRFKYFYSNGVNDRIEKTMYAGNGPFIEDITITYDGKKQPIPYLPLVGVNNRFRETPLIEYAAGNVVDYRIVNRIDGSKNPTSYNVAYTYNDQGYPIEALLKNGFSTTKTSYTYTYQ</sequence>
<dbReference type="Proteomes" id="UP001501844">
    <property type="component" value="Unassembled WGS sequence"/>
</dbReference>
<dbReference type="PROSITE" id="PS51257">
    <property type="entry name" value="PROKAR_LIPOPROTEIN"/>
    <property type="match status" value="1"/>
</dbReference>
<dbReference type="EMBL" id="BAABGX010000001">
    <property type="protein sequence ID" value="GAA4301168.1"/>
    <property type="molecule type" value="Genomic_DNA"/>
</dbReference>
<name>A0ABP8FDH4_9BACT</name>
<feature type="chain" id="PRO_5046534802" description="YD repeat-containing protein" evidence="1">
    <location>
        <begin position="27"/>
        <end position="268"/>
    </location>
</feature>
<dbReference type="RefSeq" id="WP_345163584.1">
    <property type="nucleotide sequence ID" value="NZ_BAABGX010000001.1"/>
</dbReference>
<proteinExistence type="predicted"/>
<comment type="caution">
    <text evidence="2">The sequence shown here is derived from an EMBL/GenBank/DDBJ whole genome shotgun (WGS) entry which is preliminary data.</text>
</comment>
<evidence type="ECO:0000313" key="3">
    <source>
        <dbReference type="Proteomes" id="UP001501844"/>
    </source>
</evidence>
<evidence type="ECO:0000313" key="2">
    <source>
        <dbReference type="EMBL" id="GAA4301168.1"/>
    </source>
</evidence>